<sequence>MKKHWILALAALLVLSLAASAMAGTASGSGTQIRGNPGRNAELRATPFDVPRGVVATITNASCDGDGFWIERDGNVIGTFKSAGDAIGFTLSGGTYRVYPNLKEGQFKQETARVQVTVTWP</sequence>
<keyword evidence="1" id="KW-0732">Signal</keyword>
<dbReference type="AlphaFoldDB" id="H0UPV2"/>
<gene>
    <name evidence="2" type="ORF">TheveDRAFT_1543</name>
</gene>
<dbReference type="HOGENOM" id="CLU_2036970_0_0_0"/>
<evidence type="ECO:0000313" key="3">
    <source>
        <dbReference type="Proteomes" id="UP000005730"/>
    </source>
</evidence>
<protein>
    <submittedName>
        <fullName evidence="2">Uncharacterized protein</fullName>
    </submittedName>
</protein>
<feature type="signal peptide" evidence="1">
    <location>
        <begin position="1"/>
        <end position="23"/>
    </location>
</feature>
<organism evidence="2 3">
    <name type="scientific">Thermanaerovibrio velox DSM 12556</name>
    <dbReference type="NCBI Taxonomy" id="926567"/>
    <lineage>
        <taxon>Bacteria</taxon>
        <taxon>Thermotogati</taxon>
        <taxon>Synergistota</taxon>
        <taxon>Synergistia</taxon>
        <taxon>Synergistales</taxon>
        <taxon>Synergistaceae</taxon>
        <taxon>Thermanaerovibrio</taxon>
    </lineage>
</organism>
<name>H0UPV2_9BACT</name>
<dbReference type="Proteomes" id="UP000005730">
    <property type="component" value="Chromosome"/>
</dbReference>
<evidence type="ECO:0000313" key="2">
    <source>
        <dbReference type="EMBL" id="EHM10661.1"/>
    </source>
</evidence>
<keyword evidence="3" id="KW-1185">Reference proteome</keyword>
<accession>H0UPV2</accession>
<reference evidence="2 3" key="1">
    <citation type="submission" date="2011-10" db="EMBL/GenBank/DDBJ databases">
        <title>The Noncontiguous Finished genome of Thermanaerovibrio velox DSM 12556.</title>
        <authorList>
            <consortium name="US DOE Joint Genome Institute (JGI-PGF)"/>
            <person name="Lucas S."/>
            <person name="Copeland A."/>
            <person name="Lapidus A."/>
            <person name="Glavina del Rio T."/>
            <person name="Dalin E."/>
            <person name="Tice H."/>
            <person name="Bruce D."/>
            <person name="Goodwin L."/>
            <person name="Pitluck S."/>
            <person name="Peters L."/>
            <person name="Mikhailova N."/>
            <person name="Teshima H."/>
            <person name="Kyrpides N."/>
            <person name="Mavromatis K."/>
            <person name="Ivanova N."/>
            <person name="Markowitz V."/>
            <person name="Cheng J.-F."/>
            <person name="Hugenholtz P."/>
            <person name="Woyke T."/>
            <person name="Wu D."/>
            <person name="Spring S."/>
            <person name="Brambilla E.-M."/>
            <person name="Klenk H.-P."/>
            <person name="Eisen J.A."/>
        </authorList>
    </citation>
    <scope>NUCLEOTIDE SEQUENCE [LARGE SCALE GENOMIC DNA]</scope>
    <source>
        <strain evidence="2 3">DSM 12556</strain>
    </source>
</reference>
<evidence type="ECO:0000256" key="1">
    <source>
        <dbReference type="SAM" id="SignalP"/>
    </source>
</evidence>
<feature type="chain" id="PRO_5003540942" evidence="1">
    <location>
        <begin position="24"/>
        <end position="121"/>
    </location>
</feature>
<dbReference type="EMBL" id="CM001377">
    <property type="protein sequence ID" value="EHM10661.1"/>
    <property type="molecule type" value="Genomic_DNA"/>
</dbReference>
<dbReference type="RefSeq" id="WP_006584156.1">
    <property type="nucleotide sequence ID" value="NZ_CM001377.1"/>
</dbReference>
<dbReference type="OrthoDB" id="9979579at2"/>
<proteinExistence type="predicted"/>